<dbReference type="SMART" id="SM00422">
    <property type="entry name" value="HTH_MERR"/>
    <property type="match status" value="1"/>
</dbReference>
<accession>A0A6J6FVN7</accession>
<dbReference type="Gene3D" id="1.10.1660.10">
    <property type="match status" value="1"/>
</dbReference>
<gene>
    <name evidence="3" type="ORF">UFOPK1788_00625</name>
</gene>
<dbReference type="PANTHER" id="PTHR30204:SF89">
    <property type="entry name" value="HTH MERR-TYPE DOMAIN-CONTAINING PROTEIN"/>
    <property type="match status" value="1"/>
</dbReference>
<dbReference type="InterPro" id="IPR047057">
    <property type="entry name" value="MerR_fam"/>
</dbReference>
<organism evidence="3">
    <name type="scientific">freshwater metagenome</name>
    <dbReference type="NCBI Taxonomy" id="449393"/>
    <lineage>
        <taxon>unclassified sequences</taxon>
        <taxon>metagenomes</taxon>
        <taxon>ecological metagenomes</taxon>
    </lineage>
</organism>
<dbReference type="PROSITE" id="PS50937">
    <property type="entry name" value="HTH_MERR_2"/>
    <property type="match status" value="1"/>
</dbReference>
<proteinExistence type="predicted"/>
<name>A0A6J6FVN7_9ZZZZ</name>
<dbReference type="GO" id="GO:0003700">
    <property type="term" value="F:DNA-binding transcription factor activity"/>
    <property type="evidence" value="ECO:0007669"/>
    <property type="project" value="InterPro"/>
</dbReference>
<dbReference type="GO" id="GO:0003677">
    <property type="term" value="F:DNA binding"/>
    <property type="evidence" value="ECO:0007669"/>
    <property type="project" value="UniProtKB-KW"/>
</dbReference>
<dbReference type="SUPFAM" id="SSF46955">
    <property type="entry name" value="Putative DNA-binding domain"/>
    <property type="match status" value="1"/>
</dbReference>
<evidence type="ECO:0000313" key="3">
    <source>
        <dbReference type="EMBL" id="CAB4592821.1"/>
    </source>
</evidence>
<dbReference type="CDD" id="cd00592">
    <property type="entry name" value="HTH_MerR-like"/>
    <property type="match status" value="1"/>
</dbReference>
<evidence type="ECO:0000259" key="2">
    <source>
        <dbReference type="PROSITE" id="PS50937"/>
    </source>
</evidence>
<evidence type="ECO:0000256" key="1">
    <source>
        <dbReference type="ARBA" id="ARBA00023125"/>
    </source>
</evidence>
<dbReference type="PANTHER" id="PTHR30204">
    <property type="entry name" value="REDOX-CYCLING DRUG-SENSING TRANSCRIPTIONAL ACTIVATOR SOXR"/>
    <property type="match status" value="1"/>
</dbReference>
<sequence length="229" mass="25229">MAAERARSAATGLSIGQVLTQVRIQFPDLTSTKLRYLEDEGLITPTRLSSGYRSYSTHDINRIRMVLTLQRDHFLPLRVIHGILSEVDAGRKPVLPSGTELTVESMLSIEVRYTRSELLAKSGAPTALLNDAITAGLIVPAEIYSEDAMSILQALVELSKSGIEPRHMRGLKQQAEKDAQTLRNVVLPIAKSSSRVGRQRAIDAARDLALNLEKVRIAVMMRSVDESID</sequence>
<reference evidence="3" key="1">
    <citation type="submission" date="2020-05" db="EMBL/GenBank/DDBJ databases">
        <authorList>
            <person name="Chiriac C."/>
            <person name="Salcher M."/>
            <person name="Ghai R."/>
            <person name="Kavagutti S V."/>
        </authorList>
    </citation>
    <scope>NUCLEOTIDE SEQUENCE</scope>
</reference>
<feature type="domain" description="HTH merR-type" evidence="2">
    <location>
        <begin position="34"/>
        <end position="86"/>
    </location>
</feature>
<dbReference type="InterPro" id="IPR000551">
    <property type="entry name" value="MerR-type_HTH_dom"/>
</dbReference>
<dbReference type="EMBL" id="CAEZUE010000068">
    <property type="protein sequence ID" value="CAB4592821.1"/>
    <property type="molecule type" value="Genomic_DNA"/>
</dbReference>
<dbReference type="InterPro" id="IPR009061">
    <property type="entry name" value="DNA-bd_dom_put_sf"/>
</dbReference>
<dbReference type="Pfam" id="PF13411">
    <property type="entry name" value="MerR_1"/>
    <property type="match status" value="1"/>
</dbReference>
<keyword evidence="1" id="KW-0238">DNA-binding</keyword>
<protein>
    <submittedName>
        <fullName evidence="3">Unannotated protein</fullName>
    </submittedName>
</protein>
<dbReference type="AlphaFoldDB" id="A0A6J6FVN7"/>